<reference evidence="2" key="1">
    <citation type="submission" date="2021-05" db="EMBL/GenBank/DDBJ databases">
        <title>Energy efficiency and biological interactions define the core microbiome of deep oligotrophic groundwater.</title>
        <authorList>
            <person name="Mehrshad M."/>
            <person name="Lopez-Fernandez M."/>
            <person name="Bell E."/>
            <person name="Bernier-Latmani R."/>
            <person name="Bertilsson S."/>
            <person name="Dopson M."/>
        </authorList>
    </citation>
    <scope>NUCLEOTIDE SEQUENCE</scope>
    <source>
        <strain evidence="2">Modern_marine.mb.64</strain>
    </source>
</reference>
<dbReference type="InterPro" id="IPR011059">
    <property type="entry name" value="Metal-dep_hydrolase_composite"/>
</dbReference>
<feature type="domain" description="Amidohydrolase 3" evidence="1">
    <location>
        <begin position="54"/>
        <end position="538"/>
    </location>
</feature>
<dbReference type="SUPFAM" id="SSF51338">
    <property type="entry name" value="Composite domain of metallo-dependent hydrolases"/>
    <property type="match status" value="1"/>
</dbReference>
<dbReference type="Pfam" id="PF07969">
    <property type="entry name" value="Amidohydro_3"/>
    <property type="match status" value="1"/>
</dbReference>
<sequence>MAAEPPVWIFTNGRIITNNHDIPRAEAMVVGHEKIRWIGRREELPAIYKTGAVVRDLKGCTVLPGLIDAHLHVEGLGRSLEELNFVGSTSYEELIQMVAAAAAAAPPGNWIHGRGWDQNNWPESRMPDHRALSAVSPAHPVYLRRIDGHAALVNQKALDIGSITKTTAEPAGGRILKTSAGEVLGVLIDEAMSLVNFHIPAPAAAVRRRRVEKGLAECARYGLTMVHDAGADHLGLEIYQSLRTTNRLPIRAYVMIEGSEAGLLDEWLLRGPLLDSADRLIIRAVKLYADGALGSRGAALLEPYADEPGTRGLLMMEADSLETLLRRIHRAGFQCAVHAIGDRANHLLLDLYEKILGAEILGGKPGRDPRHRIEHAQIIAPGDIGRFAALGVVASMQFTHATSDWTWVANRIGRGRLPGAYAWRSISRAGARLAQGSDAPIESPNPFPGLAAGISRQDADGNPKGGWLPHECLTPAEALGAATTGAAQAAFLEDRLGRLQEGCWADFVLCDTDPLTEPASSIRKTQVEETWVGGKCVYRRG</sequence>
<dbReference type="Gene3D" id="3.10.310.70">
    <property type="match status" value="1"/>
</dbReference>
<evidence type="ECO:0000313" key="2">
    <source>
        <dbReference type="EMBL" id="MBU2692867.1"/>
    </source>
</evidence>
<evidence type="ECO:0000313" key="3">
    <source>
        <dbReference type="Proteomes" id="UP000777784"/>
    </source>
</evidence>
<dbReference type="AlphaFoldDB" id="A0A948S082"/>
<dbReference type="SUPFAM" id="SSF51556">
    <property type="entry name" value="Metallo-dependent hydrolases"/>
    <property type="match status" value="1"/>
</dbReference>
<dbReference type="EMBL" id="JAHJDP010000104">
    <property type="protein sequence ID" value="MBU2692867.1"/>
    <property type="molecule type" value="Genomic_DNA"/>
</dbReference>
<proteinExistence type="predicted"/>
<dbReference type="PANTHER" id="PTHR22642:SF2">
    <property type="entry name" value="PROTEIN LONG AFTER FAR-RED 3"/>
    <property type="match status" value="1"/>
</dbReference>
<organism evidence="2 3">
    <name type="scientific">Eiseniibacteriota bacterium</name>
    <dbReference type="NCBI Taxonomy" id="2212470"/>
    <lineage>
        <taxon>Bacteria</taxon>
        <taxon>Candidatus Eiseniibacteriota</taxon>
    </lineage>
</organism>
<dbReference type="CDD" id="cd01300">
    <property type="entry name" value="YtcJ_like"/>
    <property type="match status" value="1"/>
</dbReference>
<gene>
    <name evidence="2" type="ORF">KJ970_18260</name>
</gene>
<dbReference type="Proteomes" id="UP000777784">
    <property type="component" value="Unassembled WGS sequence"/>
</dbReference>
<comment type="caution">
    <text evidence="2">The sequence shown here is derived from an EMBL/GenBank/DDBJ whole genome shotgun (WGS) entry which is preliminary data.</text>
</comment>
<protein>
    <submittedName>
        <fullName evidence="2">Amidohydrolase</fullName>
    </submittedName>
</protein>
<dbReference type="InterPro" id="IPR013108">
    <property type="entry name" value="Amidohydro_3"/>
</dbReference>
<dbReference type="InterPro" id="IPR033932">
    <property type="entry name" value="YtcJ-like"/>
</dbReference>
<evidence type="ECO:0000259" key="1">
    <source>
        <dbReference type="Pfam" id="PF07969"/>
    </source>
</evidence>
<accession>A0A948S082</accession>
<dbReference type="GO" id="GO:0016810">
    <property type="term" value="F:hydrolase activity, acting on carbon-nitrogen (but not peptide) bonds"/>
    <property type="evidence" value="ECO:0007669"/>
    <property type="project" value="InterPro"/>
</dbReference>
<dbReference type="InterPro" id="IPR032466">
    <property type="entry name" value="Metal_Hydrolase"/>
</dbReference>
<dbReference type="Gene3D" id="3.20.20.140">
    <property type="entry name" value="Metal-dependent hydrolases"/>
    <property type="match status" value="1"/>
</dbReference>
<dbReference type="PANTHER" id="PTHR22642">
    <property type="entry name" value="IMIDAZOLONEPROPIONASE"/>
    <property type="match status" value="1"/>
</dbReference>
<name>A0A948S082_UNCEI</name>
<dbReference type="Gene3D" id="2.30.40.10">
    <property type="entry name" value="Urease, subunit C, domain 1"/>
    <property type="match status" value="1"/>
</dbReference>